<keyword evidence="4" id="KW-1185">Reference proteome</keyword>
<dbReference type="GO" id="GO:0008713">
    <property type="term" value="F:ADP-heptose-lipopolysaccharide heptosyltransferase activity"/>
    <property type="evidence" value="ECO:0007669"/>
    <property type="project" value="TreeGrafter"/>
</dbReference>
<keyword evidence="1" id="KW-0328">Glycosyltransferase</keyword>
<keyword evidence="2 3" id="KW-0808">Transferase</keyword>
<dbReference type="InterPro" id="IPR051199">
    <property type="entry name" value="LPS_LOS_Heptosyltrfase"/>
</dbReference>
<sequence length="404" mass="45835">MNLKTIIRLLKTSPWLAPLLAGINLFLWAVDRLAVWTSGRPANLPNRLLIIRVDVLGDYLLFRNYLRLVRSSARYRNDHITLCASTAIQPIAEVFDHDVVDEFIWVDIYKLSTQPVYRFRFVQDLRRRRFSTAFCPTYSRVLVLDDFLVRATGAATRIGCATDYVNLKRWESWLGDRLYTRLIDSGSGIVFEMERNRRIMEGFLGEPVPALPPTLDSKRISPVSVPDQYIILSLGAGQDFRIWPTAQFAQTARHLLQQYPDHILVLTGAPNEKPYAEALRAVLANPPHLLDLTGKLSLAELIYVVRQASLLIANETGIVHIAASTGTPTLVISQGKTLVRWHPYAPELAAHIRHVYPEYLEQRRGQFADIAPDFNPESPLSITDVSAERVIALIDSYIRKPNRS</sequence>
<accession>A0A3P1BC91</accession>
<dbReference type="Pfam" id="PF01075">
    <property type="entry name" value="Glyco_transf_9"/>
    <property type="match status" value="1"/>
</dbReference>
<dbReference type="EMBL" id="RQJO01000015">
    <property type="protein sequence ID" value="RRA98717.1"/>
    <property type="molecule type" value="Genomic_DNA"/>
</dbReference>
<evidence type="ECO:0000313" key="4">
    <source>
        <dbReference type="Proteomes" id="UP000271925"/>
    </source>
</evidence>
<evidence type="ECO:0000313" key="3">
    <source>
        <dbReference type="EMBL" id="RRA98717.1"/>
    </source>
</evidence>
<dbReference type="GO" id="GO:0009244">
    <property type="term" value="P:lipopolysaccharide core region biosynthetic process"/>
    <property type="evidence" value="ECO:0007669"/>
    <property type="project" value="TreeGrafter"/>
</dbReference>
<gene>
    <name evidence="3" type="ORF">EHT25_27370</name>
</gene>
<dbReference type="PANTHER" id="PTHR30160">
    <property type="entry name" value="TETRAACYLDISACCHARIDE 4'-KINASE-RELATED"/>
    <property type="match status" value="1"/>
</dbReference>
<dbReference type="Proteomes" id="UP000271925">
    <property type="component" value="Unassembled WGS sequence"/>
</dbReference>
<evidence type="ECO:0000256" key="2">
    <source>
        <dbReference type="ARBA" id="ARBA00022679"/>
    </source>
</evidence>
<dbReference type="OrthoDB" id="9797795at2"/>
<reference evidence="3 4" key="1">
    <citation type="submission" date="2018-11" db="EMBL/GenBank/DDBJ databases">
        <authorList>
            <person name="Zhou Z."/>
            <person name="Wang G."/>
        </authorList>
    </citation>
    <scope>NUCLEOTIDE SEQUENCE [LARGE SCALE GENOMIC DNA]</scope>
    <source>
        <strain evidence="3 4">KCTC52004</strain>
    </source>
</reference>
<dbReference type="AlphaFoldDB" id="A0A3P1BC91"/>
<organism evidence="3 4">
    <name type="scientific">Larkinella rosea</name>
    <dbReference type="NCBI Taxonomy" id="2025312"/>
    <lineage>
        <taxon>Bacteria</taxon>
        <taxon>Pseudomonadati</taxon>
        <taxon>Bacteroidota</taxon>
        <taxon>Cytophagia</taxon>
        <taxon>Cytophagales</taxon>
        <taxon>Spirosomataceae</taxon>
        <taxon>Larkinella</taxon>
    </lineage>
</organism>
<evidence type="ECO:0000256" key="1">
    <source>
        <dbReference type="ARBA" id="ARBA00022676"/>
    </source>
</evidence>
<dbReference type="InterPro" id="IPR002201">
    <property type="entry name" value="Glyco_trans_9"/>
</dbReference>
<dbReference type="RefSeq" id="WP_124878554.1">
    <property type="nucleotide sequence ID" value="NZ_RQJO01000015.1"/>
</dbReference>
<dbReference type="CDD" id="cd03789">
    <property type="entry name" value="GT9_LPS_heptosyltransferase"/>
    <property type="match status" value="1"/>
</dbReference>
<proteinExistence type="predicted"/>
<dbReference type="GO" id="GO:0005829">
    <property type="term" value="C:cytosol"/>
    <property type="evidence" value="ECO:0007669"/>
    <property type="project" value="TreeGrafter"/>
</dbReference>
<name>A0A3P1BC91_9BACT</name>
<dbReference type="Gene3D" id="3.40.50.2000">
    <property type="entry name" value="Glycogen Phosphorylase B"/>
    <property type="match status" value="2"/>
</dbReference>
<comment type="caution">
    <text evidence="3">The sequence shown here is derived from an EMBL/GenBank/DDBJ whole genome shotgun (WGS) entry which is preliminary data.</text>
</comment>
<dbReference type="PANTHER" id="PTHR30160:SF1">
    <property type="entry name" value="LIPOPOLYSACCHARIDE 1,2-N-ACETYLGLUCOSAMINETRANSFERASE-RELATED"/>
    <property type="match status" value="1"/>
</dbReference>
<protein>
    <submittedName>
        <fullName evidence="3">Lipopolysaccharide heptosyltransferase family protein</fullName>
    </submittedName>
</protein>
<dbReference type="SUPFAM" id="SSF53756">
    <property type="entry name" value="UDP-Glycosyltransferase/glycogen phosphorylase"/>
    <property type="match status" value="1"/>
</dbReference>